<dbReference type="Gene3D" id="1.10.8.1120">
    <property type="entry name" value="Histone RNA hairpin-binding protein RNA-binding domain"/>
    <property type="match status" value="1"/>
</dbReference>
<dbReference type="InterPro" id="IPR029344">
    <property type="entry name" value="SLBP_RNA_bind"/>
</dbReference>
<dbReference type="AlphaFoldDB" id="A0A131YR98"/>
<dbReference type="GO" id="GO:0007076">
    <property type="term" value="P:mitotic chromosome condensation"/>
    <property type="evidence" value="ECO:0007669"/>
    <property type="project" value="UniProtKB-ARBA"/>
</dbReference>
<accession>A0A131YR98</accession>
<feature type="region of interest" description="Disordered" evidence="3">
    <location>
        <begin position="134"/>
        <end position="155"/>
    </location>
</feature>
<dbReference type="GO" id="GO:0003729">
    <property type="term" value="F:mRNA binding"/>
    <property type="evidence" value="ECO:0007669"/>
    <property type="project" value="InterPro"/>
</dbReference>
<dbReference type="PANTHER" id="PTHR17408">
    <property type="entry name" value="HISTONE RNA HAIRPIN-BINDING PROTEIN"/>
    <property type="match status" value="1"/>
</dbReference>
<dbReference type="InterPro" id="IPR026502">
    <property type="entry name" value="SLBP1/SLBP2"/>
</dbReference>
<comment type="similarity">
    <text evidence="1">Belongs to the SLBP family.</text>
</comment>
<name>A0A131YR98_RHIAP</name>
<proteinExistence type="inferred from homology"/>
<evidence type="ECO:0000313" key="5">
    <source>
        <dbReference type="EMBL" id="JAP81779.1"/>
    </source>
</evidence>
<evidence type="ECO:0000259" key="4">
    <source>
        <dbReference type="Pfam" id="PF15247"/>
    </source>
</evidence>
<evidence type="ECO:0000256" key="3">
    <source>
        <dbReference type="SAM" id="MobiDB-lite"/>
    </source>
</evidence>
<sequence length="186" mass="21499">METSTGTAAADAGDLRKEIGDFWDLHERLEHSWANIVENRDKAAANKQNALARRTRSPDVQLYETDPQVLGRRLKQIEYGKSTVGYERYCAAVPRKNRAKHHPRTPNRFLKFSRRSWDAQIRIWRRQLHIWDPPKEHSEDATDEQPSSSPDLNDADIILDEDVEALLSEADFSTKSTEVVKKLDFE</sequence>
<dbReference type="GO" id="GO:0071207">
    <property type="term" value="F:histone pre-mRNA stem-loop binding"/>
    <property type="evidence" value="ECO:0007669"/>
    <property type="project" value="TreeGrafter"/>
</dbReference>
<evidence type="ECO:0000256" key="2">
    <source>
        <dbReference type="ARBA" id="ARBA00022884"/>
    </source>
</evidence>
<reference evidence="5" key="1">
    <citation type="journal article" date="2016" name="Ticks Tick Borne Dis.">
        <title>De novo assembly and annotation of the salivary gland transcriptome of Rhipicephalus appendiculatus male and female ticks during blood feeding.</title>
        <authorList>
            <person name="de Castro M.H."/>
            <person name="de Klerk D."/>
            <person name="Pienaar R."/>
            <person name="Latif A.A."/>
            <person name="Rees D.J."/>
            <person name="Mans B.J."/>
        </authorList>
    </citation>
    <scope>NUCLEOTIDE SEQUENCE</scope>
    <source>
        <tissue evidence="5">Salivary glands</tissue>
    </source>
</reference>
<evidence type="ECO:0000256" key="1">
    <source>
        <dbReference type="ARBA" id="ARBA00006151"/>
    </source>
</evidence>
<dbReference type="GO" id="GO:0006398">
    <property type="term" value="P:mRNA 3'-end processing by stem-loop binding and cleavage"/>
    <property type="evidence" value="ECO:0007669"/>
    <property type="project" value="TreeGrafter"/>
</dbReference>
<dbReference type="Pfam" id="PF15247">
    <property type="entry name" value="SLBP_RNA_bind"/>
    <property type="match status" value="1"/>
</dbReference>
<dbReference type="GO" id="GO:0071204">
    <property type="term" value="C:histone pre-mRNA 3'end processing complex"/>
    <property type="evidence" value="ECO:0007669"/>
    <property type="project" value="TreeGrafter"/>
</dbReference>
<protein>
    <submittedName>
        <fullName evidence="5">Histone RNA hairpin-binding protein</fullName>
    </submittedName>
</protein>
<dbReference type="PANTHER" id="PTHR17408:SF0">
    <property type="entry name" value="HISTONE RNA HAIRPIN-BINDING PROTEIN"/>
    <property type="match status" value="1"/>
</dbReference>
<dbReference type="GO" id="GO:0005737">
    <property type="term" value="C:cytoplasm"/>
    <property type="evidence" value="ECO:0007669"/>
    <property type="project" value="TreeGrafter"/>
</dbReference>
<organism evidence="5">
    <name type="scientific">Rhipicephalus appendiculatus</name>
    <name type="common">Brown ear tick</name>
    <dbReference type="NCBI Taxonomy" id="34631"/>
    <lineage>
        <taxon>Eukaryota</taxon>
        <taxon>Metazoa</taxon>
        <taxon>Ecdysozoa</taxon>
        <taxon>Arthropoda</taxon>
        <taxon>Chelicerata</taxon>
        <taxon>Arachnida</taxon>
        <taxon>Acari</taxon>
        <taxon>Parasitiformes</taxon>
        <taxon>Ixodida</taxon>
        <taxon>Ixodoidea</taxon>
        <taxon>Ixodidae</taxon>
        <taxon>Rhipicephalinae</taxon>
        <taxon>Rhipicephalus</taxon>
        <taxon>Rhipicephalus</taxon>
    </lineage>
</organism>
<dbReference type="EMBL" id="GEDV01006778">
    <property type="protein sequence ID" value="JAP81779.1"/>
    <property type="molecule type" value="Transcribed_RNA"/>
</dbReference>
<keyword evidence="2" id="KW-0694">RNA-binding</keyword>
<dbReference type="GO" id="GO:0051028">
    <property type="term" value="P:mRNA transport"/>
    <property type="evidence" value="ECO:0007669"/>
    <property type="project" value="TreeGrafter"/>
</dbReference>
<dbReference type="FunFam" id="1.10.8.1120:FF:000001">
    <property type="entry name" value="Histone RNA hairpin-binding protein-like"/>
    <property type="match status" value="1"/>
</dbReference>
<feature type="domain" description="Histone RNA hairpin-binding protein RNA-binding" evidence="4">
    <location>
        <begin position="65"/>
        <end position="133"/>
    </location>
</feature>
<dbReference type="InterPro" id="IPR038294">
    <property type="entry name" value="SLBP_RNA_bind_sf"/>
</dbReference>